<reference evidence="2 3" key="1">
    <citation type="submission" date="2020-03" db="EMBL/GenBank/DDBJ databases">
        <title>Metagenomic, metatranscriptomic, and metabolomic analyses revealed the key microbes and metabolic features during the fermentation of ganjang, Korean traditional soy sauce.</title>
        <authorList>
            <person name="Chun B.H."/>
            <person name="Jeon C.O."/>
        </authorList>
    </citation>
    <scope>NUCLEOTIDE SEQUENCE [LARGE SCALE GENOMIC DNA]</scope>
    <source>
        <strain evidence="2 3">KG14</strain>
    </source>
</reference>
<organism evidence="2 3">
    <name type="scientific">Marinobacter adhaerens</name>
    <dbReference type="NCBI Taxonomy" id="1033846"/>
    <lineage>
        <taxon>Bacteria</taxon>
        <taxon>Pseudomonadati</taxon>
        <taxon>Pseudomonadota</taxon>
        <taxon>Gammaproteobacteria</taxon>
        <taxon>Pseudomonadales</taxon>
        <taxon>Marinobacteraceae</taxon>
        <taxon>Marinobacter</taxon>
    </lineage>
</organism>
<evidence type="ECO:0000313" key="3">
    <source>
        <dbReference type="Proteomes" id="UP000536442"/>
    </source>
</evidence>
<dbReference type="AlphaFoldDB" id="A0A851HX81"/>
<accession>A0A851HX81</accession>
<evidence type="ECO:0000313" key="2">
    <source>
        <dbReference type="EMBL" id="NWN92256.1"/>
    </source>
</evidence>
<evidence type="ECO:0000256" key="1">
    <source>
        <dbReference type="SAM" id="Coils"/>
    </source>
</evidence>
<keyword evidence="1" id="KW-0175">Coiled coil</keyword>
<comment type="caution">
    <text evidence="2">The sequence shown here is derived from an EMBL/GenBank/DDBJ whole genome shotgun (WGS) entry which is preliminary data.</text>
</comment>
<protein>
    <submittedName>
        <fullName evidence="2">Uncharacterized protein</fullName>
    </submittedName>
</protein>
<name>A0A851HX81_9GAMM</name>
<dbReference type="Proteomes" id="UP000536442">
    <property type="component" value="Unassembled WGS sequence"/>
</dbReference>
<sequence length="136" mass="15602">MMRCNRCGSKDCCGGDIENELRTQLQQAEARVAELRELVSLFGKLPFNCHDYMTEKQWEKICWIHAEIDDDNSQPWLLRKQAEAVEEELLALAGELRRQKYTGINIKELIHEAGSRAQRLRQQADELEAGKAGGEQ</sequence>
<feature type="coiled-coil region" evidence="1">
    <location>
        <begin position="79"/>
        <end position="130"/>
    </location>
</feature>
<gene>
    <name evidence="2" type="ORF">HLV39_12210</name>
</gene>
<proteinExistence type="predicted"/>
<keyword evidence="3" id="KW-1185">Reference proteome</keyword>
<dbReference type="EMBL" id="JABEVQ010000006">
    <property type="protein sequence ID" value="NWN92256.1"/>
    <property type="molecule type" value="Genomic_DNA"/>
</dbReference>